<name>A0A0M0JJL9_9EUKA</name>
<gene>
    <name evidence="2" type="ORF">Ctob_004641</name>
</gene>
<evidence type="ECO:0000313" key="2">
    <source>
        <dbReference type="EMBL" id="KOO26438.1"/>
    </source>
</evidence>
<protein>
    <submittedName>
        <fullName evidence="2">Uncharacterized protein</fullName>
    </submittedName>
</protein>
<proteinExistence type="predicted"/>
<organism evidence="2 3">
    <name type="scientific">Chrysochromulina tobinii</name>
    <dbReference type="NCBI Taxonomy" id="1460289"/>
    <lineage>
        <taxon>Eukaryota</taxon>
        <taxon>Haptista</taxon>
        <taxon>Haptophyta</taxon>
        <taxon>Prymnesiophyceae</taxon>
        <taxon>Prymnesiales</taxon>
        <taxon>Chrysochromulinaceae</taxon>
        <taxon>Chrysochromulina</taxon>
    </lineage>
</organism>
<sequence length="450" mass="49203">MLAMGADAIGAQPKGLTLSEAFTRTFDVFPYEQPTFAGSSQTQTMGASFPKRSGATTGSTYGFGSATLRFQNEMYGSHLSYGKANKAVIELSDSIEARVVPGTVNTLAAVAPSRDLPDYASNFKCEPGHTFAKTVSRDAPPGEDGKPRFWVQPKDTGGLFPDGNGVPAPFIMEAPRGAGPPTQRHHAPTQLLTPAERREALVFDKCHERARATLRKAQQDACNLTYTMQKRYPHGVMGLEGPGCPDSIIYKAERERREVKAIKDFNNAVTRFENLAERRDTQLDYQLLTHDSHSTAVDKMFTHKASSALGIRGEPTISDPSSSYNLRPSENGIRDLPFRSNQEQRLREMNPARTERLHNIGTRGKPYDIISGVALPVRPTAADSTMFEHDRRAHPSNLAVPHEGVFGGFSTTARTRGFTAPTLSGPIPDAHQSTWQPPSPTRAGSKVYMS</sequence>
<dbReference type="AlphaFoldDB" id="A0A0M0JJL9"/>
<dbReference type="EMBL" id="JWZX01002851">
    <property type="protein sequence ID" value="KOO26438.1"/>
    <property type="molecule type" value="Genomic_DNA"/>
</dbReference>
<feature type="compositionally biased region" description="Polar residues" evidence="1">
    <location>
        <begin position="318"/>
        <end position="328"/>
    </location>
</feature>
<feature type="region of interest" description="Disordered" evidence="1">
    <location>
        <begin position="311"/>
        <end position="335"/>
    </location>
</feature>
<evidence type="ECO:0000313" key="3">
    <source>
        <dbReference type="Proteomes" id="UP000037460"/>
    </source>
</evidence>
<keyword evidence="3" id="KW-1185">Reference proteome</keyword>
<comment type="caution">
    <text evidence="2">The sequence shown here is derived from an EMBL/GenBank/DDBJ whole genome shotgun (WGS) entry which is preliminary data.</text>
</comment>
<feature type="region of interest" description="Disordered" evidence="1">
    <location>
        <begin position="417"/>
        <end position="450"/>
    </location>
</feature>
<reference evidence="3" key="1">
    <citation type="journal article" date="2015" name="PLoS Genet.">
        <title>Genome Sequence and Transcriptome Analyses of Chrysochromulina tobin: Metabolic Tools for Enhanced Algal Fitness in the Prominent Order Prymnesiales (Haptophyceae).</title>
        <authorList>
            <person name="Hovde B.T."/>
            <person name="Deodato C.R."/>
            <person name="Hunsperger H.M."/>
            <person name="Ryken S.A."/>
            <person name="Yost W."/>
            <person name="Jha R.K."/>
            <person name="Patterson J."/>
            <person name="Monnat R.J. Jr."/>
            <person name="Barlow S.B."/>
            <person name="Starkenburg S.R."/>
            <person name="Cattolico R.A."/>
        </authorList>
    </citation>
    <scope>NUCLEOTIDE SEQUENCE</scope>
    <source>
        <strain evidence="3">CCMP291</strain>
    </source>
</reference>
<evidence type="ECO:0000256" key="1">
    <source>
        <dbReference type="SAM" id="MobiDB-lite"/>
    </source>
</evidence>
<dbReference type="OrthoDB" id="417983at2759"/>
<dbReference type="Proteomes" id="UP000037460">
    <property type="component" value="Unassembled WGS sequence"/>
</dbReference>
<accession>A0A0M0JJL9</accession>